<dbReference type="InterPro" id="IPR014748">
    <property type="entry name" value="Enoyl-CoA_hydra_C"/>
</dbReference>
<dbReference type="PANTHER" id="PTHR42964:SF1">
    <property type="entry name" value="POLYKETIDE BIOSYNTHESIS ENOYL-COA HYDRATASE PKSH-RELATED"/>
    <property type="match status" value="1"/>
</dbReference>
<accession>A0ABN6P3F4</accession>
<gene>
    <name evidence="2" type="primary">atuE</name>
    <name evidence="2" type="ORF">Rmf_20530</name>
</gene>
<dbReference type="InterPro" id="IPR029045">
    <property type="entry name" value="ClpP/crotonase-like_dom_sf"/>
</dbReference>
<reference evidence="2 3" key="1">
    <citation type="journal article" date="2016" name="Microbes Environ.">
        <title>Phylogenetically diverse aerobic anoxygenic phototrophic bacteria isolated from epilithic biofilms in Tama river, Japan.</title>
        <authorList>
            <person name="Hirose S."/>
            <person name="Matsuura K."/>
            <person name="Haruta S."/>
        </authorList>
    </citation>
    <scope>NUCLEOTIDE SEQUENCE [LARGE SCALE GENOMIC DNA]</scope>
    <source>
        <strain evidence="2 3">S08</strain>
    </source>
</reference>
<dbReference type="CDD" id="cd06558">
    <property type="entry name" value="crotonase-like"/>
    <property type="match status" value="1"/>
</dbReference>
<protein>
    <submittedName>
        <fullName evidence="2">Isohexenylglutaconyl-CoA hydratase</fullName>
    </submittedName>
</protein>
<evidence type="ECO:0000313" key="3">
    <source>
        <dbReference type="Proteomes" id="UP000831327"/>
    </source>
</evidence>
<dbReference type="SUPFAM" id="SSF52096">
    <property type="entry name" value="ClpP/crotonase"/>
    <property type="match status" value="1"/>
</dbReference>
<dbReference type="PANTHER" id="PTHR42964">
    <property type="entry name" value="ENOYL-COA HYDRATASE"/>
    <property type="match status" value="1"/>
</dbReference>
<organism evidence="2 3">
    <name type="scientific">Roseomonas fluvialis</name>
    <dbReference type="NCBI Taxonomy" id="1750527"/>
    <lineage>
        <taxon>Bacteria</taxon>
        <taxon>Pseudomonadati</taxon>
        <taxon>Pseudomonadota</taxon>
        <taxon>Alphaproteobacteria</taxon>
        <taxon>Acetobacterales</taxon>
        <taxon>Roseomonadaceae</taxon>
        <taxon>Roseomonas</taxon>
    </lineage>
</organism>
<dbReference type="InterPro" id="IPR001753">
    <property type="entry name" value="Enoyl-CoA_hydra/iso"/>
</dbReference>
<sequence>MGERMSETETPVQITREGPVVRLTLNRPQRRNAMNNAMGAALDAALDALEADHDSRVVVLSGAGGHFCAGLDLGEVASGGTEAERLAAQQARNHRTGQRFLRLSRLPQVVVAAVQGSAHAGGLGWVCSADIAIATADARFCAPEVRRGLVPAQILPWLTRRMGRSAATRMVLRGDVIDATEAGRLGLVHQVVDDAAGLDAAVGTVLADLRQGAPMALAETKALIAALGPLSPDGYAEAGAQAFAKCAAGPEAREGIAAFQQKRPPAWAG</sequence>
<proteinExistence type="inferred from homology"/>
<dbReference type="Pfam" id="PF00378">
    <property type="entry name" value="ECH_1"/>
    <property type="match status" value="1"/>
</dbReference>
<evidence type="ECO:0000256" key="1">
    <source>
        <dbReference type="ARBA" id="ARBA00005254"/>
    </source>
</evidence>
<name>A0ABN6P3F4_9PROT</name>
<dbReference type="Gene3D" id="1.10.12.10">
    <property type="entry name" value="Lyase 2-enoyl-coa Hydratase, Chain A, domain 2"/>
    <property type="match status" value="1"/>
</dbReference>
<evidence type="ECO:0000313" key="2">
    <source>
        <dbReference type="EMBL" id="BDG72124.1"/>
    </source>
</evidence>
<comment type="similarity">
    <text evidence="1">Belongs to the enoyl-CoA hydratase/isomerase family.</text>
</comment>
<dbReference type="EMBL" id="AP025637">
    <property type="protein sequence ID" value="BDG72124.1"/>
    <property type="molecule type" value="Genomic_DNA"/>
</dbReference>
<dbReference type="InterPro" id="IPR051683">
    <property type="entry name" value="Enoyl-CoA_Hydratase/Isomerase"/>
</dbReference>
<keyword evidence="3" id="KW-1185">Reference proteome</keyword>
<dbReference type="Proteomes" id="UP000831327">
    <property type="component" value="Chromosome"/>
</dbReference>
<dbReference type="Gene3D" id="3.90.226.10">
    <property type="entry name" value="2-enoyl-CoA Hydratase, Chain A, domain 1"/>
    <property type="match status" value="1"/>
</dbReference>